<dbReference type="Proteomes" id="UP000007305">
    <property type="component" value="Chromosome 2"/>
</dbReference>
<keyword evidence="4" id="KW-1185">Reference proteome</keyword>
<dbReference type="InterPro" id="IPR023409">
    <property type="entry name" value="14-3-3_CS"/>
</dbReference>
<dbReference type="EnsemblPlants" id="Zm00001eb078450_T001">
    <property type="protein sequence ID" value="Zm00001eb078450_P001"/>
    <property type="gene ID" value="Zm00001eb078450"/>
</dbReference>
<dbReference type="InterPro" id="IPR023410">
    <property type="entry name" value="14-3-3_domain"/>
</dbReference>
<sequence>QPHLGTWPRPTSIYAQADWKKRPRGSAVTDSRRKRRIETRRRFSGGSIVSATKAFDEVISELDSLGEESYKDSTLIMQLFRDNLTLWTSDMQEDGGDEMRDQYMIIYMYRNIQSVR</sequence>
<evidence type="ECO:0000313" key="4">
    <source>
        <dbReference type="Proteomes" id="UP000007305"/>
    </source>
</evidence>
<reference evidence="3" key="3">
    <citation type="submission" date="2021-05" db="UniProtKB">
        <authorList>
            <consortium name="EnsemblPlants"/>
        </authorList>
    </citation>
    <scope>IDENTIFICATION</scope>
    <source>
        <strain evidence="3">cv. B73</strain>
    </source>
</reference>
<dbReference type="AlphaFoldDB" id="A0A804ME10"/>
<proteinExistence type="inferred from homology"/>
<dbReference type="SUPFAM" id="SSF48445">
    <property type="entry name" value="14-3-3 protein"/>
    <property type="match status" value="1"/>
</dbReference>
<accession>A0A804ME10</accession>
<dbReference type="InterPro" id="IPR036815">
    <property type="entry name" value="14-3-3_dom_sf"/>
</dbReference>
<dbReference type="Gene3D" id="1.20.190.20">
    <property type="entry name" value="14-3-3 domain"/>
    <property type="match status" value="1"/>
</dbReference>
<feature type="domain" description="14-3-3" evidence="2">
    <location>
        <begin position="48"/>
        <end position="88"/>
    </location>
</feature>
<reference evidence="4" key="1">
    <citation type="submission" date="2015-12" db="EMBL/GenBank/DDBJ databases">
        <title>Update maize B73 reference genome by single molecule sequencing technologies.</title>
        <authorList>
            <consortium name="Maize Genome Sequencing Project"/>
            <person name="Ware D."/>
        </authorList>
    </citation>
    <scope>NUCLEOTIDE SEQUENCE [LARGE SCALE GENOMIC DNA]</scope>
    <source>
        <strain evidence="4">cv. B73</strain>
    </source>
</reference>
<evidence type="ECO:0000259" key="2">
    <source>
        <dbReference type="Pfam" id="PF00244"/>
    </source>
</evidence>
<dbReference type="PROSITE" id="PS00797">
    <property type="entry name" value="1433_2"/>
    <property type="match status" value="1"/>
</dbReference>
<name>A0A804ME10_MAIZE</name>
<comment type="similarity">
    <text evidence="1">Belongs to the 14-3-3 family.</text>
</comment>
<dbReference type="Pfam" id="PF00244">
    <property type="entry name" value="14-3-3"/>
    <property type="match status" value="1"/>
</dbReference>
<dbReference type="InParanoid" id="A0A804ME10"/>
<protein>
    <recommendedName>
        <fullName evidence="2">14-3-3 domain-containing protein</fullName>
    </recommendedName>
</protein>
<dbReference type="InterPro" id="IPR000308">
    <property type="entry name" value="14-3-3"/>
</dbReference>
<organism evidence="3 4">
    <name type="scientific">Zea mays</name>
    <name type="common">Maize</name>
    <dbReference type="NCBI Taxonomy" id="4577"/>
    <lineage>
        <taxon>Eukaryota</taxon>
        <taxon>Viridiplantae</taxon>
        <taxon>Streptophyta</taxon>
        <taxon>Embryophyta</taxon>
        <taxon>Tracheophyta</taxon>
        <taxon>Spermatophyta</taxon>
        <taxon>Magnoliopsida</taxon>
        <taxon>Liliopsida</taxon>
        <taxon>Poales</taxon>
        <taxon>Poaceae</taxon>
        <taxon>PACMAD clade</taxon>
        <taxon>Panicoideae</taxon>
        <taxon>Andropogonodae</taxon>
        <taxon>Andropogoneae</taxon>
        <taxon>Tripsacinae</taxon>
        <taxon>Zea</taxon>
    </lineage>
</organism>
<dbReference type="Gramene" id="Zm00001eb078450_T001">
    <property type="protein sequence ID" value="Zm00001eb078450_P001"/>
    <property type="gene ID" value="Zm00001eb078450"/>
</dbReference>
<dbReference type="PANTHER" id="PTHR18860">
    <property type="entry name" value="14-3-3 PROTEIN"/>
    <property type="match status" value="1"/>
</dbReference>
<reference evidence="3" key="2">
    <citation type="submission" date="2019-07" db="EMBL/GenBank/DDBJ databases">
        <authorList>
            <person name="Seetharam A."/>
            <person name="Woodhouse M."/>
            <person name="Cannon E."/>
        </authorList>
    </citation>
    <scope>NUCLEOTIDE SEQUENCE [LARGE SCALE GENOMIC DNA]</scope>
    <source>
        <strain evidence="3">cv. B73</strain>
    </source>
</reference>
<evidence type="ECO:0000313" key="3">
    <source>
        <dbReference type="EnsemblPlants" id="Zm00001eb078450_P001"/>
    </source>
</evidence>
<evidence type="ECO:0000256" key="1">
    <source>
        <dbReference type="ARBA" id="ARBA00006141"/>
    </source>
</evidence>